<dbReference type="Proteomes" id="UP001595648">
    <property type="component" value="Unassembled WGS sequence"/>
</dbReference>
<keyword evidence="3" id="KW-1185">Reference proteome</keyword>
<sequence length="237" mass="24723">MMPGVAAQPLGRRRSSGGAGPTDGTALLDFVNGVYNASGAAHPIGSLLGGGFDAAYITGSGMQIASGNLPTAVGQLFAEYQAGLSAGMSIVFEFSQTTSADRFLIVFEDRTGAPDWALQVERVNLNRNTPNDDFYVADYDALDFSNHVAEALASGINRLAVTIGRDLGGGMWRYAVSINGSTALTSDVPYSAAAGFATNGLAVVRIGARFDAWPDGYIRSIELMPAVDETLLQTLSA</sequence>
<name>A0ABV7MNR6_9HYPH</name>
<proteinExistence type="predicted"/>
<evidence type="ECO:0000256" key="1">
    <source>
        <dbReference type="SAM" id="MobiDB-lite"/>
    </source>
</evidence>
<accession>A0ABV7MNR6</accession>
<comment type="caution">
    <text evidence="2">The sequence shown here is derived from an EMBL/GenBank/DDBJ whole genome shotgun (WGS) entry which is preliminary data.</text>
</comment>
<dbReference type="EMBL" id="JBHRVD010000001">
    <property type="protein sequence ID" value="MFC3323330.1"/>
    <property type="molecule type" value="Genomic_DNA"/>
</dbReference>
<dbReference type="RefSeq" id="WP_378979856.1">
    <property type="nucleotide sequence ID" value="NZ_JBHRVD010000001.1"/>
</dbReference>
<gene>
    <name evidence="2" type="ORF">ACFOJ9_16305</name>
</gene>
<organism evidence="2 3">
    <name type="scientific">Mesorhizobium cantuariense</name>
    <dbReference type="NCBI Taxonomy" id="1300275"/>
    <lineage>
        <taxon>Bacteria</taxon>
        <taxon>Pseudomonadati</taxon>
        <taxon>Pseudomonadota</taxon>
        <taxon>Alphaproteobacteria</taxon>
        <taxon>Hyphomicrobiales</taxon>
        <taxon>Phyllobacteriaceae</taxon>
        <taxon>Mesorhizobium</taxon>
    </lineage>
</organism>
<evidence type="ECO:0000313" key="2">
    <source>
        <dbReference type="EMBL" id="MFC3323330.1"/>
    </source>
</evidence>
<reference evidence="3" key="1">
    <citation type="journal article" date="2019" name="Int. J. Syst. Evol. Microbiol.">
        <title>The Global Catalogue of Microorganisms (GCM) 10K type strain sequencing project: providing services to taxonomists for standard genome sequencing and annotation.</title>
        <authorList>
            <consortium name="The Broad Institute Genomics Platform"/>
            <consortium name="The Broad Institute Genome Sequencing Center for Infectious Disease"/>
            <person name="Wu L."/>
            <person name="Ma J."/>
        </authorList>
    </citation>
    <scope>NUCLEOTIDE SEQUENCE [LARGE SCALE GENOMIC DNA]</scope>
    <source>
        <strain evidence="3">ICMP 19515</strain>
    </source>
</reference>
<evidence type="ECO:0008006" key="4">
    <source>
        <dbReference type="Google" id="ProtNLM"/>
    </source>
</evidence>
<protein>
    <recommendedName>
        <fullName evidence="4">LamG domain-containing protein</fullName>
    </recommendedName>
</protein>
<evidence type="ECO:0000313" key="3">
    <source>
        <dbReference type="Proteomes" id="UP001595648"/>
    </source>
</evidence>
<feature type="region of interest" description="Disordered" evidence="1">
    <location>
        <begin position="1"/>
        <end position="21"/>
    </location>
</feature>